<dbReference type="PANTHER" id="PTHR43471:SF1">
    <property type="entry name" value="ABC TRANSPORTER PERMEASE PROTEIN NOSY-RELATED"/>
    <property type="match status" value="1"/>
</dbReference>
<keyword evidence="3" id="KW-1185">Reference proteome</keyword>
<feature type="transmembrane region" description="Helical" evidence="1">
    <location>
        <begin position="70"/>
        <end position="95"/>
    </location>
</feature>
<comment type="caution">
    <text evidence="2">The sequence shown here is derived from an EMBL/GenBank/DDBJ whole genome shotgun (WGS) entry which is preliminary data.</text>
</comment>
<proteinExistence type="predicted"/>
<feature type="transmembrane region" description="Helical" evidence="1">
    <location>
        <begin position="195"/>
        <end position="218"/>
    </location>
</feature>
<reference evidence="2" key="1">
    <citation type="submission" date="2022-10" db="EMBL/GenBank/DDBJ databases">
        <title>Hoeflea sp. G2-23, isolated from marine algae.</title>
        <authorList>
            <person name="Kristyanto S."/>
            <person name="Kim J.M."/>
            <person name="Jeon C.O."/>
        </authorList>
    </citation>
    <scope>NUCLEOTIDE SEQUENCE</scope>
    <source>
        <strain evidence="2">G2-23</strain>
    </source>
</reference>
<keyword evidence="1" id="KW-0472">Membrane</keyword>
<evidence type="ECO:0000313" key="3">
    <source>
        <dbReference type="Proteomes" id="UP001073227"/>
    </source>
</evidence>
<feature type="transmembrane region" description="Helical" evidence="1">
    <location>
        <begin position="125"/>
        <end position="150"/>
    </location>
</feature>
<organism evidence="2 3">
    <name type="scientific">Hoeflea algicola</name>
    <dbReference type="NCBI Taxonomy" id="2983763"/>
    <lineage>
        <taxon>Bacteria</taxon>
        <taxon>Pseudomonadati</taxon>
        <taxon>Pseudomonadota</taxon>
        <taxon>Alphaproteobacteria</taxon>
        <taxon>Hyphomicrobiales</taxon>
        <taxon>Rhizobiaceae</taxon>
        <taxon>Hoeflea</taxon>
    </lineage>
</organism>
<accession>A0ABT3Z995</accession>
<gene>
    <name evidence="2" type="ORF">OEG84_11705</name>
</gene>
<keyword evidence="1" id="KW-0812">Transmembrane</keyword>
<protein>
    <submittedName>
        <fullName evidence="2">ABC transporter permease</fullName>
    </submittedName>
</protein>
<keyword evidence="1" id="KW-1133">Transmembrane helix</keyword>
<evidence type="ECO:0000313" key="2">
    <source>
        <dbReference type="EMBL" id="MCY0148357.1"/>
    </source>
</evidence>
<dbReference type="Proteomes" id="UP001073227">
    <property type="component" value="Unassembled WGS sequence"/>
</dbReference>
<feature type="transmembrane region" description="Helical" evidence="1">
    <location>
        <begin position="271"/>
        <end position="292"/>
    </location>
</feature>
<feature type="transmembrane region" description="Helical" evidence="1">
    <location>
        <begin position="40"/>
        <end position="58"/>
    </location>
</feature>
<dbReference type="EMBL" id="JAOVZR010000001">
    <property type="protein sequence ID" value="MCY0148357.1"/>
    <property type="molecule type" value="Genomic_DNA"/>
</dbReference>
<feature type="transmembrane region" description="Helical" evidence="1">
    <location>
        <begin position="162"/>
        <end position="183"/>
    </location>
</feature>
<dbReference type="PANTHER" id="PTHR43471">
    <property type="entry name" value="ABC TRANSPORTER PERMEASE"/>
    <property type="match status" value="1"/>
</dbReference>
<dbReference type="Pfam" id="PF12679">
    <property type="entry name" value="ABC2_membrane_2"/>
    <property type="match status" value="1"/>
</dbReference>
<name>A0ABT3Z995_9HYPH</name>
<evidence type="ECO:0000256" key="1">
    <source>
        <dbReference type="SAM" id="Phobius"/>
    </source>
</evidence>
<sequence>MRSIGISPNPTLAPTRECCVMHGISTIAATEIRIGLRNRWIILSSLILLVFALILVLIGSAPTGEIKTNAVTVVVASLSTLSVYLVPLIALLLSFDAIAGEIDRGTLQLVLASPVSRGTVLLGKFIGHVTVLSIAVVIGYGIAGLVAFYAGGGGDWSALVDVARLIASSIVLGATFIAIGYIASASVRQTGTAAALAVAIWLFAVVLYDLALLGGLLASQDGVFARTLFPWLLVLNPADAFRLYNMNAIDAAAMGSNLGGDMGSATPLSGLAVMISPVAWAMLALGLSTMVMHRIRP</sequence>
<dbReference type="RefSeq" id="WP_267653926.1">
    <property type="nucleotide sequence ID" value="NZ_JAOVZR010000001.1"/>
</dbReference>